<evidence type="ECO:0000259" key="3">
    <source>
        <dbReference type="PROSITE" id="PS51186"/>
    </source>
</evidence>
<dbReference type="PROSITE" id="PS51186">
    <property type="entry name" value="GNAT"/>
    <property type="match status" value="1"/>
</dbReference>
<evidence type="ECO:0000256" key="1">
    <source>
        <dbReference type="ARBA" id="ARBA00022679"/>
    </source>
</evidence>
<dbReference type="OrthoDB" id="326501at2"/>
<reference evidence="4 5" key="1">
    <citation type="submission" date="2018-05" db="EMBL/GenBank/DDBJ databases">
        <title>Genomic Encyclopedia of Type Strains, Phase IV (KMG-IV): sequencing the most valuable type-strain genomes for metagenomic binning, comparative biology and taxonomic classification.</title>
        <authorList>
            <person name="Goeker M."/>
        </authorList>
    </citation>
    <scope>NUCLEOTIDE SEQUENCE [LARGE SCALE GENOMIC DNA]</scope>
    <source>
        <strain evidence="4 5">DSM 29661</strain>
    </source>
</reference>
<keyword evidence="1 4" id="KW-0808">Transferase</keyword>
<evidence type="ECO:0000256" key="2">
    <source>
        <dbReference type="ARBA" id="ARBA00023315"/>
    </source>
</evidence>
<comment type="caution">
    <text evidence="4">The sequence shown here is derived from an EMBL/GenBank/DDBJ whole genome shotgun (WGS) entry which is preliminary data.</text>
</comment>
<feature type="domain" description="N-acetyltransferase" evidence="3">
    <location>
        <begin position="4"/>
        <end position="156"/>
    </location>
</feature>
<dbReference type="PANTHER" id="PTHR43877">
    <property type="entry name" value="AMINOALKYLPHOSPHONATE N-ACETYLTRANSFERASE-RELATED-RELATED"/>
    <property type="match status" value="1"/>
</dbReference>
<protein>
    <submittedName>
        <fullName evidence="4">Acetyltransferase (GNAT) family protein</fullName>
    </submittedName>
</protein>
<dbReference type="EMBL" id="QJKI01000017">
    <property type="protein sequence ID" value="PXX77426.1"/>
    <property type="molecule type" value="Genomic_DNA"/>
</dbReference>
<dbReference type="Proteomes" id="UP000247555">
    <property type="component" value="Unassembled WGS sequence"/>
</dbReference>
<sequence>MSAFAARAATLADLPVVCSWVDDADTLFYLHPRAQFPLTVAQLAEAFAARELNTVLLADGAPVAFANCYRHTPGECAMIGNVIVAPAWRGRGAARALLAAMAQQAIARWQVRELGVSCFNGNVAGLLCYPALGFAPHAVEARQRDGQPVALLHFRASAAALAATVEPCSPPAV</sequence>
<dbReference type="PANTHER" id="PTHR43877:SF2">
    <property type="entry name" value="AMINOALKYLPHOSPHONATE N-ACETYLTRANSFERASE-RELATED"/>
    <property type="match status" value="1"/>
</dbReference>
<organism evidence="4 5">
    <name type="scientific">Rivihabitans pingtungensis</name>
    <dbReference type="NCBI Taxonomy" id="1054498"/>
    <lineage>
        <taxon>Bacteria</taxon>
        <taxon>Pseudomonadati</taxon>
        <taxon>Pseudomonadota</taxon>
        <taxon>Betaproteobacteria</taxon>
        <taxon>Neisseriales</taxon>
        <taxon>Aquaspirillaceae</taxon>
        <taxon>Rivihabitans</taxon>
    </lineage>
</organism>
<dbReference type="InterPro" id="IPR000182">
    <property type="entry name" value="GNAT_dom"/>
</dbReference>
<dbReference type="InterPro" id="IPR050832">
    <property type="entry name" value="Bact_Acetyltransf"/>
</dbReference>
<dbReference type="GO" id="GO:0016747">
    <property type="term" value="F:acyltransferase activity, transferring groups other than amino-acyl groups"/>
    <property type="evidence" value="ECO:0007669"/>
    <property type="project" value="InterPro"/>
</dbReference>
<dbReference type="RefSeq" id="WP_110391388.1">
    <property type="nucleotide sequence ID" value="NZ_QJKI01000017.1"/>
</dbReference>
<dbReference type="SUPFAM" id="SSF55729">
    <property type="entry name" value="Acyl-CoA N-acyltransferases (Nat)"/>
    <property type="match status" value="1"/>
</dbReference>
<dbReference type="InterPro" id="IPR016181">
    <property type="entry name" value="Acyl_CoA_acyltransferase"/>
</dbReference>
<keyword evidence="5" id="KW-1185">Reference proteome</keyword>
<keyword evidence="2" id="KW-0012">Acyltransferase</keyword>
<evidence type="ECO:0000313" key="5">
    <source>
        <dbReference type="Proteomes" id="UP000247555"/>
    </source>
</evidence>
<dbReference type="Gene3D" id="3.40.630.30">
    <property type="match status" value="1"/>
</dbReference>
<dbReference type="Pfam" id="PF00583">
    <property type="entry name" value="Acetyltransf_1"/>
    <property type="match status" value="1"/>
</dbReference>
<accession>A0A318KP51</accession>
<proteinExistence type="predicted"/>
<name>A0A318KP51_9NEIS</name>
<evidence type="ECO:0000313" key="4">
    <source>
        <dbReference type="EMBL" id="PXX77426.1"/>
    </source>
</evidence>
<dbReference type="AlphaFoldDB" id="A0A318KP51"/>
<gene>
    <name evidence="4" type="ORF">DFR34_11731</name>
</gene>